<keyword evidence="8 11" id="KW-0663">Pyridoxal phosphate</keyword>
<evidence type="ECO:0000259" key="12">
    <source>
        <dbReference type="Pfam" id="PF00155"/>
    </source>
</evidence>
<dbReference type="HAMAP" id="MF_01023">
    <property type="entry name" value="HisC_aminotrans_2"/>
    <property type="match status" value="1"/>
</dbReference>
<dbReference type="InterPro" id="IPR015422">
    <property type="entry name" value="PyrdxlP-dep_Trfase_small"/>
</dbReference>
<evidence type="ECO:0000256" key="6">
    <source>
        <dbReference type="ARBA" id="ARBA00022605"/>
    </source>
</evidence>
<dbReference type="EMBL" id="BNAL01000001">
    <property type="protein sequence ID" value="GHF93104.1"/>
    <property type="molecule type" value="Genomic_DNA"/>
</dbReference>
<evidence type="ECO:0000256" key="1">
    <source>
        <dbReference type="ARBA" id="ARBA00001933"/>
    </source>
</evidence>
<reference evidence="14" key="1">
    <citation type="journal article" date="2019" name="Int. J. Syst. Evol. Microbiol.">
        <title>The Global Catalogue of Microorganisms (GCM) 10K type strain sequencing project: providing services to taxonomists for standard genome sequencing and annotation.</title>
        <authorList>
            <consortium name="The Broad Institute Genomics Platform"/>
            <consortium name="The Broad Institute Genome Sequencing Center for Infectious Disease"/>
            <person name="Wu L."/>
            <person name="Ma J."/>
        </authorList>
    </citation>
    <scope>NUCLEOTIDE SEQUENCE [LARGE SCALE GENOMIC DNA]</scope>
    <source>
        <strain evidence="14">CGMCC 1.18439</strain>
    </source>
</reference>
<comment type="cofactor">
    <cofactor evidence="1 11">
        <name>pyridoxal 5'-phosphate</name>
        <dbReference type="ChEBI" id="CHEBI:597326"/>
    </cofactor>
</comment>
<proteinExistence type="inferred from homology"/>
<dbReference type="Gene3D" id="3.40.640.10">
    <property type="entry name" value="Type I PLP-dependent aspartate aminotransferase-like (Major domain)"/>
    <property type="match status" value="1"/>
</dbReference>
<dbReference type="InterPro" id="IPR004839">
    <property type="entry name" value="Aminotransferase_I/II_large"/>
</dbReference>
<dbReference type="CDD" id="cd00609">
    <property type="entry name" value="AAT_like"/>
    <property type="match status" value="1"/>
</dbReference>
<dbReference type="RefSeq" id="WP_189641721.1">
    <property type="nucleotide sequence ID" value="NZ_BNAL01000001.1"/>
</dbReference>
<comment type="similarity">
    <text evidence="3 11">Belongs to the class-II pyridoxal-phosphate-dependent aminotransferase family. Histidinol-phosphate aminotransferase subfamily.</text>
</comment>
<dbReference type="SUPFAM" id="SSF53383">
    <property type="entry name" value="PLP-dependent transferases"/>
    <property type="match status" value="1"/>
</dbReference>
<comment type="catalytic activity">
    <reaction evidence="10 11">
        <text>L-histidinol phosphate + 2-oxoglutarate = 3-(imidazol-4-yl)-2-oxopropyl phosphate + L-glutamate</text>
        <dbReference type="Rhea" id="RHEA:23744"/>
        <dbReference type="ChEBI" id="CHEBI:16810"/>
        <dbReference type="ChEBI" id="CHEBI:29985"/>
        <dbReference type="ChEBI" id="CHEBI:57766"/>
        <dbReference type="ChEBI" id="CHEBI:57980"/>
        <dbReference type="EC" id="2.6.1.9"/>
    </reaction>
</comment>
<evidence type="ECO:0000256" key="10">
    <source>
        <dbReference type="ARBA" id="ARBA00047481"/>
    </source>
</evidence>
<evidence type="ECO:0000256" key="8">
    <source>
        <dbReference type="ARBA" id="ARBA00022898"/>
    </source>
</evidence>
<dbReference type="Proteomes" id="UP000632154">
    <property type="component" value="Unassembled WGS sequence"/>
</dbReference>
<evidence type="ECO:0000256" key="5">
    <source>
        <dbReference type="ARBA" id="ARBA00022576"/>
    </source>
</evidence>
<evidence type="ECO:0000313" key="13">
    <source>
        <dbReference type="EMBL" id="GHF93104.1"/>
    </source>
</evidence>
<sequence length="362" mass="39815">MTTQSPLAGSPLSSVRRQVQDIPAYPYVPSKARIKLDQNESAYDFPAELKALAAQRMLERPWQRYTDLNTTELRQAIARLEDWDAAGVVVSSGSNVMIKVLTELAGIGQTVLTTDPTFAVYPLEAGMLGAELVKVPVQPDLSLPAEALKKELESRGPGLFVLIQPQAPTGHADRPEVVRGLVETAAAHGWLTVIDEAYYQFSGTDYRALVREHPSVLSLRTFSKAWGLAGLRLGYALAHPELAAQLSKLVPAFSINVLTQCALEVAMEHPEYVRERVEENNRERERMLAALEGHPHWKAWPSSTNFFLIQTPDDAAAVRLLEQHDVVVRGQKGLPVLGDCLRVSVGKPEDNDAFLQAAEAAR</sequence>
<dbReference type="InterPro" id="IPR050106">
    <property type="entry name" value="HistidinolP_aminotransfase"/>
</dbReference>
<name>A0ABQ3K369_9DEIO</name>
<feature type="modified residue" description="N6-(pyridoxal phosphate)lysine" evidence="11">
    <location>
        <position position="224"/>
    </location>
</feature>
<feature type="domain" description="Aminotransferase class I/classII large" evidence="12">
    <location>
        <begin position="34"/>
        <end position="356"/>
    </location>
</feature>
<evidence type="ECO:0000256" key="7">
    <source>
        <dbReference type="ARBA" id="ARBA00022679"/>
    </source>
</evidence>
<evidence type="ECO:0000256" key="2">
    <source>
        <dbReference type="ARBA" id="ARBA00005011"/>
    </source>
</evidence>
<evidence type="ECO:0000256" key="3">
    <source>
        <dbReference type="ARBA" id="ARBA00007970"/>
    </source>
</evidence>
<comment type="subunit">
    <text evidence="4 11">Homodimer.</text>
</comment>
<keyword evidence="5 11" id="KW-0032">Aminotransferase</keyword>
<keyword evidence="6 11" id="KW-0028">Amino-acid biosynthesis</keyword>
<dbReference type="GO" id="GO:0008483">
    <property type="term" value="F:transaminase activity"/>
    <property type="evidence" value="ECO:0007669"/>
    <property type="project" value="UniProtKB-KW"/>
</dbReference>
<accession>A0ABQ3K369</accession>
<gene>
    <name evidence="11 13" type="primary">hisC</name>
    <name evidence="13" type="ORF">GCM10017783_01240</name>
</gene>
<keyword evidence="7 11" id="KW-0808">Transferase</keyword>
<keyword evidence="9 11" id="KW-0368">Histidine biosynthesis</keyword>
<dbReference type="InterPro" id="IPR015424">
    <property type="entry name" value="PyrdxlP-dep_Trfase"/>
</dbReference>
<comment type="pathway">
    <text evidence="2 11">Amino-acid biosynthesis; L-histidine biosynthesis; L-histidine from 5-phospho-alpha-D-ribose 1-diphosphate: step 7/9.</text>
</comment>
<keyword evidence="14" id="KW-1185">Reference proteome</keyword>
<dbReference type="Gene3D" id="3.90.1150.10">
    <property type="entry name" value="Aspartate Aminotransferase, domain 1"/>
    <property type="match status" value="1"/>
</dbReference>
<dbReference type="InterPro" id="IPR005861">
    <property type="entry name" value="HisP_aminotrans"/>
</dbReference>
<dbReference type="EC" id="2.6.1.9" evidence="11"/>
<dbReference type="Pfam" id="PF00155">
    <property type="entry name" value="Aminotran_1_2"/>
    <property type="match status" value="1"/>
</dbReference>
<organism evidence="13 14">
    <name type="scientific">Deinococcus piscis</name>
    <dbReference type="NCBI Taxonomy" id="394230"/>
    <lineage>
        <taxon>Bacteria</taxon>
        <taxon>Thermotogati</taxon>
        <taxon>Deinococcota</taxon>
        <taxon>Deinococci</taxon>
        <taxon>Deinococcales</taxon>
        <taxon>Deinococcaceae</taxon>
        <taxon>Deinococcus</taxon>
    </lineage>
</organism>
<dbReference type="PANTHER" id="PTHR43643">
    <property type="entry name" value="HISTIDINOL-PHOSPHATE AMINOTRANSFERASE 2"/>
    <property type="match status" value="1"/>
</dbReference>
<dbReference type="PROSITE" id="PS00599">
    <property type="entry name" value="AA_TRANSFER_CLASS_2"/>
    <property type="match status" value="1"/>
</dbReference>
<evidence type="ECO:0000313" key="14">
    <source>
        <dbReference type="Proteomes" id="UP000632154"/>
    </source>
</evidence>
<dbReference type="InterPro" id="IPR001917">
    <property type="entry name" value="Aminotrans_II_pyridoxalP_BS"/>
</dbReference>
<evidence type="ECO:0000256" key="9">
    <source>
        <dbReference type="ARBA" id="ARBA00023102"/>
    </source>
</evidence>
<comment type="caution">
    <text evidence="13">The sequence shown here is derived from an EMBL/GenBank/DDBJ whole genome shotgun (WGS) entry which is preliminary data.</text>
</comment>
<dbReference type="PANTHER" id="PTHR43643:SF6">
    <property type="entry name" value="HISTIDINOL-PHOSPHATE AMINOTRANSFERASE"/>
    <property type="match status" value="1"/>
</dbReference>
<evidence type="ECO:0000256" key="4">
    <source>
        <dbReference type="ARBA" id="ARBA00011738"/>
    </source>
</evidence>
<dbReference type="InterPro" id="IPR015421">
    <property type="entry name" value="PyrdxlP-dep_Trfase_major"/>
</dbReference>
<protein>
    <recommendedName>
        <fullName evidence="11">Histidinol-phosphate aminotransferase</fullName>
        <ecNumber evidence="11">2.6.1.9</ecNumber>
    </recommendedName>
    <alternativeName>
        <fullName evidence="11">Imidazole acetol-phosphate transaminase</fullName>
    </alternativeName>
</protein>
<evidence type="ECO:0000256" key="11">
    <source>
        <dbReference type="HAMAP-Rule" id="MF_01023"/>
    </source>
</evidence>